<evidence type="ECO:0000313" key="6">
    <source>
        <dbReference type="EMBL" id="NME27287.1"/>
    </source>
</evidence>
<dbReference type="AlphaFoldDB" id="A0A848BW46"/>
<evidence type="ECO:0000313" key="8">
    <source>
        <dbReference type="Proteomes" id="UP001605989"/>
    </source>
</evidence>
<keyword evidence="8" id="KW-1185">Reference proteome</keyword>
<reference evidence="5 8" key="2">
    <citation type="submission" date="2024-10" db="EMBL/GenBank/DDBJ databases">
        <authorList>
            <person name="Sang B.-I."/>
            <person name="Prabhaharan D."/>
        </authorList>
    </citation>
    <scope>NUCLEOTIDE SEQUENCE [LARGE SCALE GENOMIC DNA]</scope>
    <source>
        <strain evidence="5 8">MH</strain>
    </source>
</reference>
<name>A0A848BW46_9FIRM</name>
<dbReference type="InterPro" id="IPR050166">
    <property type="entry name" value="ABC_transporter_ATP-bind"/>
</dbReference>
<dbReference type="InterPro" id="IPR003439">
    <property type="entry name" value="ABC_transporter-like_ATP-bd"/>
</dbReference>
<dbReference type="OrthoDB" id="9802264at2"/>
<keyword evidence="2" id="KW-0547">Nucleotide-binding</keyword>
<dbReference type="EMBL" id="JABAFG010000002">
    <property type="protein sequence ID" value="NME27287.1"/>
    <property type="molecule type" value="Genomic_DNA"/>
</dbReference>
<sequence length="242" mass="26940">MSDIRMEDLSRFYTLPDGKRVAALKGCSLSIRDGSFTVIVGKSGCGKTTLLRLLAGLERPDEGTLDFGGSRPRTGVMFQTPRLLPWLTVEDNVCIWRHGMGGSAELAGQYLKAFGLDSFRKAYPDQLSGGMAQRAALVRTLSCQPRLLLMDEPFAALDYFTREKLQDELMAQYVRQPMTIVFITHDLDEAVRLGQDILVMHKGCCGGRVTNEEPYPRPSVAGRMALKTDILHILEEEKETPL</sequence>
<dbReference type="EMBL" id="JBIEKR010000016">
    <property type="protein sequence ID" value="MFG6274223.1"/>
    <property type="molecule type" value="Genomic_DNA"/>
</dbReference>
<dbReference type="Gene3D" id="3.40.50.300">
    <property type="entry name" value="P-loop containing nucleotide triphosphate hydrolases"/>
    <property type="match status" value="1"/>
</dbReference>
<dbReference type="SMART" id="SM00382">
    <property type="entry name" value="AAA"/>
    <property type="match status" value="1"/>
</dbReference>
<dbReference type="InterPro" id="IPR003593">
    <property type="entry name" value="AAA+_ATPase"/>
</dbReference>
<evidence type="ECO:0000259" key="4">
    <source>
        <dbReference type="PROSITE" id="PS50893"/>
    </source>
</evidence>
<dbReference type="SUPFAM" id="SSF52540">
    <property type="entry name" value="P-loop containing nucleoside triphosphate hydrolases"/>
    <property type="match status" value="1"/>
</dbReference>
<dbReference type="Proteomes" id="UP000591071">
    <property type="component" value="Unassembled WGS sequence"/>
</dbReference>
<dbReference type="GO" id="GO:0016887">
    <property type="term" value="F:ATP hydrolysis activity"/>
    <property type="evidence" value="ECO:0007669"/>
    <property type="project" value="InterPro"/>
</dbReference>
<dbReference type="Proteomes" id="UP001605989">
    <property type="component" value="Unassembled WGS sequence"/>
</dbReference>
<dbReference type="PANTHER" id="PTHR42788">
    <property type="entry name" value="TAURINE IMPORT ATP-BINDING PROTEIN-RELATED"/>
    <property type="match status" value="1"/>
</dbReference>
<dbReference type="GO" id="GO:0005524">
    <property type="term" value="F:ATP binding"/>
    <property type="evidence" value="ECO:0007669"/>
    <property type="project" value="UniProtKB-KW"/>
</dbReference>
<evidence type="ECO:0000256" key="1">
    <source>
        <dbReference type="ARBA" id="ARBA00022448"/>
    </source>
</evidence>
<dbReference type="PANTHER" id="PTHR42788:SF13">
    <property type="entry name" value="ALIPHATIC SULFONATES IMPORT ATP-BINDING PROTEIN SSUB"/>
    <property type="match status" value="1"/>
</dbReference>
<dbReference type="PROSITE" id="PS50893">
    <property type="entry name" value="ABC_TRANSPORTER_2"/>
    <property type="match status" value="1"/>
</dbReference>
<evidence type="ECO:0000256" key="2">
    <source>
        <dbReference type="ARBA" id="ARBA00022741"/>
    </source>
</evidence>
<dbReference type="InterPro" id="IPR017871">
    <property type="entry name" value="ABC_transporter-like_CS"/>
</dbReference>
<proteinExistence type="predicted"/>
<dbReference type="Pfam" id="PF00005">
    <property type="entry name" value="ABC_tran"/>
    <property type="match status" value="1"/>
</dbReference>
<protein>
    <submittedName>
        <fullName evidence="5">ABC transporter ATP-binding protein</fullName>
    </submittedName>
    <submittedName>
        <fullName evidence="6">ATP-binding cassette domain-containing protein</fullName>
    </submittedName>
</protein>
<evidence type="ECO:0000256" key="3">
    <source>
        <dbReference type="ARBA" id="ARBA00022840"/>
    </source>
</evidence>
<feature type="domain" description="ABC transporter" evidence="4">
    <location>
        <begin position="4"/>
        <end position="227"/>
    </location>
</feature>
<reference evidence="6 7" key="1">
    <citation type="submission" date="2020-04" db="EMBL/GenBank/DDBJ databases">
        <authorList>
            <person name="Hitch T.C.A."/>
            <person name="Wylensek D."/>
            <person name="Clavel T."/>
        </authorList>
    </citation>
    <scope>NUCLEOTIDE SEQUENCE [LARGE SCALE GENOMIC DNA]</scope>
    <source>
        <strain evidence="6 7">Oil-RF-744-FAT-WT-6-1</strain>
    </source>
</reference>
<dbReference type="PROSITE" id="PS00211">
    <property type="entry name" value="ABC_TRANSPORTER_1"/>
    <property type="match status" value="1"/>
</dbReference>
<gene>
    <name evidence="5" type="ORF">ACGTZG_13635</name>
    <name evidence="6" type="ORF">HF872_01400</name>
</gene>
<organism evidence="6 7">
    <name type="scientific">Megasphaera hexanoica</name>
    <dbReference type="NCBI Taxonomy" id="1675036"/>
    <lineage>
        <taxon>Bacteria</taxon>
        <taxon>Bacillati</taxon>
        <taxon>Bacillota</taxon>
        <taxon>Negativicutes</taxon>
        <taxon>Veillonellales</taxon>
        <taxon>Veillonellaceae</taxon>
        <taxon>Megasphaera</taxon>
    </lineage>
</organism>
<comment type="caution">
    <text evidence="6">The sequence shown here is derived from an EMBL/GenBank/DDBJ whole genome shotgun (WGS) entry which is preliminary data.</text>
</comment>
<evidence type="ECO:0000313" key="7">
    <source>
        <dbReference type="Proteomes" id="UP000591071"/>
    </source>
</evidence>
<accession>A0A848BW46</accession>
<keyword evidence="3 6" id="KW-0067">ATP-binding</keyword>
<dbReference type="KEGG" id="mhw:ACT01_13445"/>
<dbReference type="RefSeq" id="WP_113856437.1">
    <property type="nucleotide sequence ID" value="NZ_CP011940.1"/>
</dbReference>
<keyword evidence="1" id="KW-0813">Transport</keyword>
<evidence type="ECO:0000313" key="5">
    <source>
        <dbReference type="EMBL" id="MFG6274223.1"/>
    </source>
</evidence>
<dbReference type="InterPro" id="IPR027417">
    <property type="entry name" value="P-loop_NTPase"/>
</dbReference>